<evidence type="ECO:0000313" key="6">
    <source>
        <dbReference type="Proteomes" id="UP000029226"/>
    </source>
</evidence>
<evidence type="ECO:0000256" key="1">
    <source>
        <dbReference type="ARBA" id="ARBA00006739"/>
    </source>
</evidence>
<evidence type="ECO:0000259" key="4">
    <source>
        <dbReference type="Pfam" id="PF00535"/>
    </source>
</evidence>
<comment type="caution">
    <text evidence="5">The sequence shown here is derived from an EMBL/GenBank/DDBJ whole genome shotgun (WGS) entry which is preliminary data.</text>
</comment>
<reference evidence="5 6" key="1">
    <citation type="journal article" date="2014" name="Genome Announc.">
        <title>Draft Genome Sequences of Marine Flavobacterium Nonlabens Strains NR17, NR24, NR27, NR32, NR33, and Ara13.</title>
        <authorList>
            <person name="Nakanishi M."/>
            <person name="Meirelles P."/>
            <person name="Suzuki R."/>
            <person name="Takatani N."/>
            <person name="Mino S."/>
            <person name="Suda W."/>
            <person name="Oshima K."/>
            <person name="Hattori M."/>
            <person name="Ohkuma M."/>
            <person name="Hosokawa M."/>
            <person name="Miyashita K."/>
            <person name="Thompson F.L."/>
            <person name="Niwa A."/>
            <person name="Sawabe T."/>
            <person name="Sawabe T."/>
        </authorList>
    </citation>
    <scope>NUCLEOTIDE SEQUENCE [LARGE SCALE GENOMIC DNA]</scope>
    <source>
        <strain evidence="6">JCM19314</strain>
    </source>
</reference>
<dbReference type="GO" id="GO:0016757">
    <property type="term" value="F:glycosyltransferase activity"/>
    <property type="evidence" value="ECO:0007669"/>
    <property type="project" value="UniProtKB-KW"/>
</dbReference>
<dbReference type="InterPro" id="IPR001173">
    <property type="entry name" value="Glyco_trans_2-like"/>
</dbReference>
<accession>A0A090QYX1</accession>
<comment type="similarity">
    <text evidence="1">Belongs to the glycosyltransferase 2 family.</text>
</comment>
<organism evidence="5 6">
    <name type="scientific">Nonlabens ulvanivorans</name>
    <name type="common">Persicivirga ulvanivorans</name>
    <dbReference type="NCBI Taxonomy" id="906888"/>
    <lineage>
        <taxon>Bacteria</taxon>
        <taxon>Pseudomonadati</taxon>
        <taxon>Bacteroidota</taxon>
        <taxon>Flavobacteriia</taxon>
        <taxon>Flavobacteriales</taxon>
        <taxon>Flavobacteriaceae</taxon>
        <taxon>Nonlabens</taxon>
    </lineage>
</organism>
<dbReference type="PANTHER" id="PTHR43630:SF1">
    <property type="entry name" value="POLY-BETA-1,6-N-ACETYL-D-GLUCOSAMINE SYNTHASE"/>
    <property type="match status" value="1"/>
</dbReference>
<sequence>MARVGFYKSSLNNTSQDAVSVIVCSKNEQENLKTLVPLLLQQTHHNFEIILINDASIDDTLEVIEHFQDLDARVKKVDVVNNESFWGGNKKYALTLASKRPLTKI</sequence>
<dbReference type="Gene3D" id="3.90.550.10">
    <property type="entry name" value="Spore Coat Polysaccharide Biosynthesis Protein SpsA, Chain A"/>
    <property type="match status" value="1"/>
</dbReference>
<evidence type="ECO:0000313" key="5">
    <source>
        <dbReference type="EMBL" id="GAL00632.1"/>
    </source>
</evidence>
<evidence type="ECO:0000256" key="2">
    <source>
        <dbReference type="ARBA" id="ARBA00022676"/>
    </source>
</evidence>
<evidence type="ECO:0000256" key="3">
    <source>
        <dbReference type="ARBA" id="ARBA00022679"/>
    </source>
</evidence>
<protein>
    <submittedName>
        <fullName evidence="5">N-acetylglucosaminyltransferase</fullName>
    </submittedName>
</protein>
<keyword evidence="2 5" id="KW-0328">Glycosyltransferase</keyword>
<dbReference type="PANTHER" id="PTHR43630">
    <property type="entry name" value="POLY-BETA-1,6-N-ACETYL-D-GLUCOSAMINE SYNTHASE"/>
    <property type="match status" value="1"/>
</dbReference>
<name>A0A090QYX1_NONUL</name>
<proteinExistence type="inferred from homology"/>
<feature type="domain" description="Glycosyltransferase 2-like" evidence="4">
    <location>
        <begin position="20"/>
        <end position="98"/>
    </location>
</feature>
<dbReference type="Proteomes" id="UP000029226">
    <property type="component" value="Unassembled WGS sequence"/>
</dbReference>
<gene>
    <name evidence="5" type="ORF">JCM19314_1669</name>
</gene>
<keyword evidence="3 5" id="KW-0808">Transferase</keyword>
<dbReference type="EMBL" id="BBMM01000006">
    <property type="protein sequence ID" value="GAL00632.1"/>
    <property type="molecule type" value="Genomic_DNA"/>
</dbReference>
<dbReference type="AlphaFoldDB" id="A0A090QYX1"/>
<dbReference type="InterPro" id="IPR029044">
    <property type="entry name" value="Nucleotide-diphossugar_trans"/>
</dbReference>
<dbReference type="Pfam" id="PF00535">
    <property type="entry name" value="Glycos_transf_2"/>
    <property type="match status" value="1"/>
</dbReference>
<dbReference type="SUPFAM" id="SSF53448">
    <property type="entry name" value="Nucleotide-diphospho-sugar transferases"/>
    <property type="match status" value="1"/>
</dbReference>